<evidence type="ECO:0000256" key="1">
    <source>
        <dbReference type="ARBA" id="ARBA00004496"/>
    </source>
</evidence>
<dbReference type="Gene3D" id="3.40.50.510">
    <property type="entry name" value="Phosphotransferase system, mannose-type IIA component"/>
    <property type="match status" value="1"/>
</dbReference>
<dbReference type="PANTHER" id="PTHR33799:SF1">
    <property type="entry name" value="PTS SYSTEM MANNOSE-SPECIFIC EIIAB COMPONENT-RELATED"/>
    <property type="match status" value="1"/>
</dbReference>
<dbReference type="EMBL" id="BAAADD010000001">
    <property type="protein sequence ID" value="GAA0559115.1"/>
    <property type="molecule type" value="Genomic_DNA"/>
</dbReference>
<keyword evidence="5" id="KW-0808">Transferase</keyword>
<name>A0ABP3P9L9_9PROT</name>
<feature type="domain" description="PTS EIIA type-4" evidence="8">
    <location>
        <begin position="1"/>
        <end position="123"/>
    </location>
</feature>
<evidence type="ECO:0000313" key="9">
    <source>
        <dbReference type="EMBL" id="GAA0559115.1"/>
    </source>
</evidence>
<dbReference type="PANTHER" id="PTHR33799">
    <property type="entry name" value="PTS PERMEASE-RELATED-RELATED"/>
    <property type="match status" value="1"/>
</dbReference>
<comment type="caution">
    <text evidence="9">The sequence shown here is derived from an EMBL/GenBank/DDBJ whole genome shotgun (WGS) entry which is preliminary data.</text>
</comment>
<accession>A0ABP3P9L9</accession>
<proteinExistence type="predicted"/>
<organism evidence="9 10">
    <name type="scientific">Rhizomicrobium electricum</name>
    <dbReference type="NCBI Taxonomy" id="480070"/>
    <lineage>
        <taxon>Bacteria</taxon>
        <taxon>Pseudomonadati</taxon>
        <taxon>Pseudomonadota</taxon>
        <taxon>Alphaproteobacteria</taxon>
        <taxon>Micropepsales</taxon>
        <taxon>Micropepsaceae</taxon>
        <taxon>Rhizomicrobium</taxon>
    </lineage>
</organism>
<keyword evidence="7" id="KW-0418">Kinase</keyword>
<keyword evidence="4 9" id="KW-0762">Sugar transport</keyword>
<dbReference type="InterPro" id="IPR036662">
    <property type="entry name" value="PTS_EIIA_man-typ_sf"/>
</dbReference>
<comment type="subcellular location">
    <subcellularLocation>
        <location evidence="1">Cytoplasm</location>
    </subcellularLocation>
</comment>
<evidence type="ECO:0000256" key="7">
    <source>
        <dbReference type="ARBA" id="ARBA00022777"/>
    </source>
</evidence>
<evidence type="ECO:0000256" key="3">
    <source>
        <dbReference type="ARBA" id="ARBA00022490"/>
    </source>
</evidence>
<dbReference type="CDD" id="cd00006">
    <property type="entry name" value="PTS_IIA_man"/>
    <property type="match status" value="1"/>
</dbReference>
<evidence type="ECO:0000256" key="4">
    <source>
        <dbReference type="ARBA" id="ARBA00022597"/>
    </source>
</evidence>
<protein>
    <submittedName>
        <fullName evidence="9">PTS sugar transporter subunit IIA</fullName>
    </submittedName>
</protein>
<dbReference type="InterPro" id="IPR004701">
    <property type="entry name" value="PTS_EIIA_man-typ"/>
</dbReference>
<dbReference type="Proteomes" id="UP001499951">
    <property type="component" value="Unassembled WGS sequence"/>
</dbReference>
<keyword evidence="6" id="KW-0598">Phosphotransferase system</keyword>
<keyword evidence="2" id="KW-0813">Transport</keyword>
<evidence type="ECO:0000259" key="8">
    <source>
        <dbReference type="PROSITE" id="PS51096"/>
    </source>
</evidence>
<dbReference type="PROSITE" id="PS51096">
    <property type="entry name" value="PTS_EIIA_TYPE_4"/>
    <property type="match status" value="1"/>
</dbReference>
<evidence type="ECO:0000256" key="6">
    <source>
        <dbReference type="ARBA" id="ARBA00022683"/>
    </source>
</evidence>
<dbReference type="SUPFAM" id="SSF53062">
    <property type="entry name" value="PTS system fructose IIA component-like"/>
    <property type="match status" value="1"/>
</dbReference>
<evidence type="ECO:0000256" key="5">
    <source>
        <dbReference type="ARBA" id="ARBA00022679"/>
    </source>
</evidence>
<evidence type="ECO:0000256" key="2">
    <source>
        <dbReference type="ARBA" id="ARBA00022448"/>
    </source>
</evidence>
<dbReference type="InterPro" id="IPR051471">
    <property type="entry name" value="Bacterial_PTS_sugar_comp"/>
</dbReference>
<keyword evidence="3" id="KW-0963">Cytoplasm</keyword>
<dbReference type="Pfam" id="PF03610">
    <property type="entry name" value="EIIA-man"/>
    <property type="match status" value="1"/>
</dbReference>
<keyword evidence="10" id="KW-1185">Reference proteome</keyword>
<dbReference type="RefSeq" id="WP_166931120.1">
    <property type="nucleotide sequence ID" value="NZ_BAAADD010000001.1"/>
</dbReference>
<evidence type="ECO:0000313" key="10">
    <source>
        <dbReference type="Proteomes" id="UP001499951"/>
    </source>
</evidence>
<dbReference type="InterPro" id="IPR033887">
    <property type="entry name" value="PTS_IIA_man"/>
</dbReference>
<gene>
    <name evidence="9" type="ORF">GCM10008942_04490</name>
</gene>
<sequence length="135" mass="14363">MIGIVLVTHGRLAHEFISAMEHMVGPQSHLRAVCIGPEDDIERRQREIAAAVKSVDLGDGVVIATDMFGGTPCNLALTLLEKGKIEVLAGVNLPSLIKLCDARTKQPLEVAVNDAIEAGRKYMRAGSADLFGGNS</sequence>
<reference evidence="10" key="1">
    <citation type="journal article" date="2019" name="Int. J. Syst. Evol. Microbiol.">
        <title>The Global Catalogue of Microorganisms (GCM) 10K type strain sequencing project: providing services to taxonomists for standard genome sequencing and annotation.</title>
        <authorList>
            <consortium name="The Broad Institute Genomics Platform"/>
            <consortium name="The Broad Institute Genome Sequencing Center for Infectious Disease"/>
            <person name="Wu L."/>
            <person name="Ma J."/>
        </authorList>
    </citation>
    <scope>NUCLEOTIDE SEQUENCE [LARGE SCALE GENOMIC DNA]</scope>
    <source>
        <strain evidence="10">JCM 15089</strain>
    </source>
</reference>